<dbReference type="Pfam" id="PF09495">
    <property type="entry name" value="DUF2462"/>
    <property type="match status" value="1"/>
</dbReference>
<dbReference type="InterPro" id="IPR019034">
    <property type="entry name" value="UPF0390"/>
</dbReference>
<evidence type="ECO:0000313" key="2">
    <source>
        <dbReference type="EMBL" id="GBM94045.1"/>
    </source>
</evidence>
<organism evidence="2 3">
    <name type="scientific">Araneus ventricosus</name>
    <name type="common">Orbweaver spider</name>
    <name type="synonym">Epeira ventricosa</name>
    <dbReference type="NCBI Taxonomy" id="182803"/>
    <lineage>
        <taxon>Eukaryota</taxon>
        <taxon>Metazoa</taxon>
        <taxon>Ecdysozoa</taxon>
        <taxon>Arthropoda</taxon>
        <taxon>Chelicerata</taxon>
        <taxon>Arachnida</taxon>
        <taxon>Araneae</taxon>
        <taxon>Araneomorphae</taxon>
        <taxon>Entelegynae</taxon>
        <taxon>Araneoidea</taxon>
        <taxon>Araneidae</taxon>
        <taxon>Araneus</taxon>
    </lineage>
</organism>
<keyword evidence="3" id="KW-1185">Reference proteome</keyword>
<evidence type="ECO:0000256" key="1">
    <source>
        <dbReference type="SAM" id="MobiDB-lite"/>
    </source>
</evidence>
<dbReference type="OrthoDB" id="6432609at2759"/>
<reference evidence="2 3" key="1">
    <citation type="journal article" date="2019" name="Sci. Rep.">
        <title>Orb-weaving spider Araneus ventricosus genome elucidates the spidroin gene catalogue.</title>
        <authorList>
            <person name="Kono N."/>
            <person name="Nakamura H."/>
            <person name="Ohtoshi R."/>
            <person name="Moran D.A.P."/>
            <person name="Shinohara A."/>
            <person name="Yoshida Y."/>
            <person name="Fujiwara M."/>
            <person name="Mori M."/>
            <person name="Tomita M."/>
            <person name="Arakawa K."/>
        </authorList>
    </citation>
    <scope>NUCLEOTIDE SEQUENCE [LARGE SCALE GENOMIC DNA]</scope>
</reference>
<dbReference type="AlphaFoldDB" id="A0A4Y2JW92"/>
<name>A0A4Y2JW92_ARAVE</name>
<gene>
    <name evidence="2" type="ORF">AVEN_124547_1</name>
</gene>
<evidence type="ECO:0000313" key="3">
    <source>
        <dbReference type="Proteomes" id="UP000499080"/>
    </source>
</evidence>
<dbReference type="Proteomes" id="UP000499080">
    <property type="component" value="Unassembled WGS sequence"/>
</dbReference>
<accession>A0A4Y2JW92</accession>
<comment type="caution">
    <text evidence="2">The sequence shown here is derived from an EMBL/GenBank/DDBJ whole genome shotgun (WGS) entry which is preliminary data.</text>
</comment>
<protein>
    <submittedName>
        <fullName evidence="2">Uncharacterized protein</fullName>
    </submittedName>
</protein>
<proteinExistence type="predicted"/>
<dbReference type="EMBL" id="BGPR01003930">
    <property type="protein sequence ID" value="GBM94045.1"/>
    <property type="molecule type" value="Genomic_DNA"/>
</dbReference>
<feature type="region of interest" description="Disordered" evidence="1">
    <location>
        <begin position="57"/>
        <end position="89"/>
    </location>
</feature>
<feature type="region of interest" description="Disordered" evidence="1">
    <location>
        <begin position="1"/>
        <end position="43"/>
    </location>
</feature>
<sequence>MPQGSHMKGGKDNPKKPKITKPSKRGSSITKKTPKKSVVEKKKLQKALERTIKSNVETELRAKAGGSGLIDKKAPAAARPKNVRKGKKK</sequence>